<dbReference type="NCBIfam" id="TIGR00084">
    <property type="entry name" value="ruvA"/>
    <property type="match status" value="1"/>
</dbReference>
<dbReference type="Gene3D" id="2.40.50.140">
    <property type="entry name" value="Nucleic acid-binding proteins"/>
    <property type="match status" value="1"/>
</dbReference>
<gene>
    <name evidence="6 8" type="primary">ruvA</name>
    <name evidence="8" type="ORF">GCM10023116_13990</name>
</gene>
<dbReference type="InterPro" id="IPR013849">
    <property type="entry name" value="DNA_helicase_Holl-junc_RuvA_I"/>
</dbReference>
<keyword evidence="3 6" id="KW-0238">DNA-binding</keyword>
<evidence type="ECO:0000313" key="8">
    <source>
        <dbReference type="EMBL" id="GAA4649125.1"/>
    </source>
</evidence>
<evidence type="ECO:0000313" key="9">
    <source>
        <dbReference type="Proteomes" id="UP001500604"/>
    </source>
</evidence>
<evidence type="ECO:0000256" key="5">
    <source>
        <dbReference type="ARBA" id="ARBA00023204"/>
    </source>
</evidence>
<keyword evidence="5 6" id="KW-0234">DNA repair</keyword>
<evidence type="ECO:0000256" key="6">
    <source>
        <dbReference type="HAMAP-Rule" id="MF_00031"/>
    </source>
</evidence>
<protein>
    <recommendedName>
        <fullName evidence="6">Holliday junction branch migration complex subunit RuvA</fullName>
    </recommendedName>
</protein>
<feature type="domain" description="Helix-hairpin-helix DNA-binding motif class 1" evidence="7">
    <location>
        <begin position="108"/>
        <end position="127"/>
    </location>
</feature>
<keyword evidence="9" id="KW-1185">Reference proteome</keyword>
<keyword evidence="4 6" id="KW-0233">DNA recombination</keyword>
<dbReference type="InterPro" id="IPR000085">
    <property type="entry name" value="RuvA"/>
</dbReference>
<dbReference type="Pfam" id="PF07499">
    <property type="entry name" value="RuvA_C"/>
    <property type="match status" value="1"/>
</dbReference>
<dbReference type="CDD" id="cd14332">
    <property type="entry name" value="UBA_RuvA_C"/>
    <property type="match status" value="1"/>
</dbReference>
<keyword evidence="1 6" id="KW-0963">Cytoplasm</keyword>
<comment type="subcellular location">
    <subcellularLocation>
        <location evidence="6">Cytoplasm</location>
    </subcellularLocation>
</comment>
<evidence type="ECO:0000256" key="1">
    <source>
        <dbReference type="ARBA" id="ARBA00022490"/>
    </source>
</evidence>
<proteinExistence type="inferred from homology"/>
<dbReference type="InterPro" id="IPR003583">
    <property type="entry name" value="Hlx-hairpin-Hlx_DNA-bd_motif"/>
</dbReference>
<sequence>MIGRLRGIVVEKRPPQLLLDVNGVGYEVEAPMTTFYRLPEEGQEATLYTHFVVREDAQLLYGFADRKERQLFRTLIRVNGVGPKLGLAILSGMESDMFVRCVHDDDSATLTRLPGIGKKTAERLIVEMRDRLDDWAPELGGADAASPSLVVSNTPSDRVAVQDAISALVSLGYRQQDASKAIGSVKEDGLASEELIRRALKAMV</sequence>
<evidence type="ECO:0000256" key="4">
    <source>
        <dbReference type="ARBA" id="ARBA00023172"/>
    </source>
</evidence>
<comment type="similarity">
    <text evidence="6">Belongs to the RuvA family.</text>
</comment>
<dbReference type="InterPro" id="IPR010994">
    <property type="entry name" value="RuvA_2-like"/>
</dbReference>
<comment type="caution">
    <text evidence="8">The sequence shown here is derived from an EMBL/GenBank/DDBJ whole genome shotgun (WGS) entry which is preliminary data.</text>
</comment>
<accession>A0ABP8UZ52</accession>
<comment type="function">
    <text evidence="6">The RuvA-RuvB-RuvC complex processes Holliday junction (HJ) DNA during genetic recombination and DNA repair, while the RuvA-RuvB complex plays an important role in the rescue of blocked DNA replication forks via replication fork reversal (RFR). RuvA specifically binds to HJ cruciform DNA, conferring on it an open structure. The RuvB hexamer acts as an ATP-dependent pump, pulling dsDNA into and through the RuvAB complex. HJ branch migration allows RuvC to scan DNA until it finds its consensus sequence, where it cleaves and resolves the cruciform DNA.</text>
</comment>
<reference evidence="9" key="1">
    <citation type="journal article" date="2019" name="Int. J. Syst. Evol. Microbiol.">
        <title>The Global Catalogue of Microorganisms (GCM) 10K type strain sequencing project: providing services to taxonomists for standard genome sequencing and annotation.</title>
        <authorList>
            <consortium name="The Broad Institute Genomics Platform"/>
            <consortium name="The Broad Institute Genome Sequencing Center for Infectious Disease"/>
            <person name="Wu L."/>
            <person name="Ma J."/>
        </authorList>
    </citation>
    <scope>NUCLEOTIDE SEQUENCE [LARGE SCALE GENOMIC DNA]</scope>
    <source>
        <strain evidence="9">JCM 17805</strain>
    </source>
</reference>
<dbReference type="Pfam" id="PF14520">
    <property type="entry name" value="HHH_5"/>
    <property type="match status" value="1"/>
</dbReference>
<dbReference type="Pfam" id="PF01330">
    <property type="entry name" value="RuvA_N"/>
    <property type="match status" value="1"/>
</dbReference>
<dbReference type="Proteomes" id="UP001500604">
    <property type="component" value="Unassembled WGS sequence"/>
</dbReference>
<dbReference type="SUPFAM" id="SSF50249">
    <property type="entry name" value="Nucleic acid-binding proteins"/>
    <property type="match status" value="1"/>
</dbReference>
<dbReference type="HAMAP" id="MF_00031">
    <property type="entry name" value="DNA_HJ_migration_RuvA"/>
    <property type="match status" value="1"/>
</dbReference>
<feature type="region of interest" description="Domain I" evidence="6">
    <location>
        <begin position="1"/>
        <end position="64"/>
    </location>
</feature>
<dbReference type="Gene3D" id="1.10.8.10">
    <property type="entry name" value="DNA helicase RuvA subunit, C-terminal domain"/>
    <property type="match status" value="1"/>
</dbReference>
<dbReference type="SMART" id="SM00278">
    <property type="entry name" value="HhH1"/>
    <property type="match status" value="2"/>
</dbReference>
<name>A0ABP8UZ52_9GAMM</name>
<dbReference type="InterPro" id="IPR011114">
    <property type="entry name" value="RuvA_C"/>
</dbReference>
<evidence type="ECO:0000259" key="7">
    <source>
        <dbReference type="SMART" id="SM00278"/>
    </source>
</evidence>
<comment type="caution">
    <text evidence="6">Lacks conserved residue(s) required for the propagation of feature annotation.</text>
</comment>
<comment type="domain">
    <text evidence="6">Has three domains with a flexible linker between the domains II and III and assumes an 'L' shape. Domain III is highly mobile and contacts RuvB.</text>
</comment>
<evidence type="ECO:0000256" key="3">
    <source>
        <dbReference type="ARBA" id="ARBA00023125"/>
    </source>
</evidence>
<dbReference type="EMBL" id="BAABFL010000121">
    <property type="protein sequence ID" value="GAA4649125.1"/>
    <property type="molecule type" value="Genomic_DNA"/>
</dbReference>
<feature type="domain" description="Helix-hairpin-helix DNA-binding motif class 1" evidence="7">
    <location>
        <begin position="73"/>
        <end position="92"/>
    </location>
</feature>
<dbReference type="InterPro" id="IPR012340">
    <property type="entry name" value="NA-bd_OB-fold"/>
</dbReference>
<dbReference type="InterPro" id="IPR036267">
    <property type="entry name" value="RuvA_C_sf"/>
</dbReference>
<dbReference type="SUPFAM" id="SSF47781">
    <property type="entry name" value="RuvA domain 2-like"/>
    <property type="match status" value="1"/>
</dbReference>
<dbReference type="SUPFAM" id="SSF46929">
    <property type="entry name" value="DNA helicase RuvA subunit, C-terminal domain"/>
    <property type="match status" value="1"/>
</dbReference>
<keyword evidence="2 6" id="KW-0227">DNA damage</keyword>
<comment type="subunit">
    <text evidence="6">Homotetramer. Forms an RuvA(8)-RuvB(12)-Holliday junction (HJ) complex. HJ DNA is sandwiched between 2 RuvA tetramers; dsDNA enters through RuvA and exits via RuvB. An RuvB hexamer assembles on each DNA strand where it exits the tetramer. Each RuvB hexamer is contacted by two RuvA subunits (via domain III) on 2 adjacent RuvB subunits; this complex drives branch migration. In the full resolvosome a probable DNA-RuvA(4)-RuvB(12)-RuvC(2) complex forms which resolves the HJ.</text>
</comment>
<dbReference type="Gene3D" id="1.10.150.20">
    <property type="entry name" value="5' to 3' exonuclease, C-terminal subdomain"/>
    <property type="match status" value="1"/>
</dbReference>
<dbReference type="RefSeq" id="WP_345194889.1">
    <property type="nucleotide sequence ID" value="NZ_BAABFL010000121.1"/>
</dbReference>
<feature type="region of interest" description="Domain III" evidence="6">
    <location>
        <begin position="154"/>
        <end position="204"/>
    </location>
</feature>
<organism evidence="8 9">
    <name type="scientific">Kistimonas scapharcae</name>
    <dbReference type="NCBI Taxonomy" id="1036133"/>
    <lineage>
        <taxon>Bacteria</taxon>
        <taxon>Pseudomonadati</taxon>
        <taxon>Pseudomonadota</taxon>
        <taxon>Gammaproteobacteria</taxon>
        <taxon>Oceanospirillales</taxon>
        <taxon>Endozoicomonadaceae</taxon>
        <taxon>Kistimonas</taxon>
    </lineage>
</organism>
<evidence type="ECO:0000256" key="2">
    <source>
        <dbReference type="ARBA" id="ARBA00022763"/>
    </source>
</evidence>